<dbReference type="OrthoDB" id="9786548at2"/>
<dbReference type="AlphaFoldDB" id="A0A1T5D1T9"/>
<dbReference type="PROSITE" id="PS50110">
    <property type="entry name" value="RESPONSE_REGULATORY"/>
    <property type="match status" value="1"/>
</dbReference>
<evidence type="ECO:0000313" key="4">
    <source>
        <dbReference type="EMBL" id="SKB65718.1"/>
    </source>
</evidence>
<name>A0A1T5D1T9_9SPHN</name>
<organism evidence="4 5">
    <name type="scientific">Rhizorhabdus histidinilytica</name>
    <dbReference type="NCBI Taxonomy" id="439228"/>
    <lineage>
        <taxon>Bacteria</taxon>
        <taxon>Pseudomonadati</taxon>
        <taxon>Pseudomonadota</taxon>
        <taxon>Alphaproteobacteria</taxon>
        <taxon>Sphingomonadales</taxon>
        <taxon>Sphingomonadaceae</taxon>
        <taxon>Rhizorhabdus</taxon>
    </lineage>
</organism>
<dbReference type="Proteomes" id="UP000189818">
    <property type="component" value="Unassembled WGS sequence"/>
</dbReference>
<dbReference type="EMBL" id="FUYM01000004">
    <property type="protein sequence ID" value="SKB65718.1"/>
    <property type="molecule type" value="Genomic_DNA"/>
</dbReference>
<evidence type="ECO:0000256" key="2">
    <source>
        <dbReference type="PROSITE-ProRule" id="PRU00169"/>
    </source>
</evidence>
<dbReference type="PANTHER" id="PTHR44591">
    <property type="entry name" value="STRESS RESPONSE REGULATOR PROTEIN 1"/>
    <property type="match status" value="1"/>
</dbReference>
<dbReference type="Gene3D" id="3.40.50.2300">
    <property type="match status" value="1"/>
</dbReference>
<keyword evidence="5" id="KW-1185">Reference proteome</keyword>
<keyword evidence="1 2" id="KW-0597">Phosphoprotein</keyword>
<feature type="modified residue" description="4-aspartylphosphate" evidence="2">
    <location>
        <position position="56"/>
    </location>
</feature>
<feature type="domain" description="Response regulatory" evidence="3">
    <location>
        <begin position="6"/>
        <end position="123"/>
    </location>
</feature>
<gene>
    <name evidence="4" type="ORF">SAMN06295920_104492</name>
</gene>
<dbReference type="STRING" id="439228.SAMN06295920_104492"/>
<evidence type="ECO:0000256" key="1">
    <source>
        <dbReference type="ARBA" id="ARBA00022553"/>
    </source>
</evidence>
<dbReference type="SUPFAM" id="SSF52172">
    <property type="entry name" value="CheY-like"/>
    <property type="match status" value="1"/>
</dbReference>
<protein>
    <submittedName>
        <fullName evidence="4">Response regulator receiver domain-containing protein</fullName>
    </submittedName>
</protein>
<dbReference type="InterPro" id="IPR001789">
    <property type="entry name" value="Sig_transdc_resp-reg_receiver"/>
</dbReference>
<dbReference type="SMART" id="SM00448">
    <property type="entry name" value="REC"/>
    <property type="match status" value="1"/>
</dbReference>
<dbReference type="GO" id="GO:0000160">
    <property type="term" value="P:phosphorelay signal transduction system"/>
    <property type="evidence" value="ECO:0007669"/>
    <property type="project" value="InterPro"/>
</dbReference>
<proteinExistence type="predicted"/>
<evidence type="ECO:0000259" key="3">
    <source>
        <dbReference type="PROSITE" id="PS50110"/>
    </source>
</evidence>
<dbReference type="RefSeq" id="WP_079648373.1">
    <property type="nucleotide sequence ID" value="NZ_FUYM01000004.1"/>
</dbReference>
<dbReference type="Pfam" id="PF00072">
    <property type="entry name" value="Response_reg"/>
    <property type="match status" value="1"/>
</dbReference>
<dbReference type="InterPro" id="IPR011006">
    <property type="entry name" value="CheY-like_superfamily"/>
</dbReference>
<accession>A0A1T5D1T9</accession>
<dbReference type="PANTHER" id="PTHR44591:SF3">
    <property type="entry name" value="RESPONSE REGULATORY DOMAIN-CONTAINING PROTEIN"/>
    <property type="match status" value="1"/>
</dbReference>
<sequence>MTPPIRIVYADDDDDIRELLQLSLELAGGFEVSTVANGQAAVAAVAANRPDLVILDVMMPGLDGPATLAEIRRIEAAGQVPIVFFTAKLQRDEVDRLMSLGAAGVLGKPFDPITIADDIIAIWKAHDGG</sequence>
<reference evidence="5" key="1">
    <citation type="submission" date="2017-02" db="EMBL/GenBank/DDBJ databases">
        <authorList>
            <person name="Varghese N."/>
            <person name="Submissions S."/>
        </authorList>
    </citation>
    <scope>NUCLEOTIDE SEQUENCE [LARGE SCALE GENOMIC DNA]</scope>
    <source>
        <strain evidence="5">UM2</strain>
    </source>
</reference>
<evidence type="ECO:0000313" key="5">
    <source>
        <dbReference type="Proteomes" id="UP000189818"/>
    </source>
</evidence>
<dbReference type="InterPro" id="IPR050595">
    <property type="entry name" value="Bact_response_regulator"/>
</dbReference>